<dbReference type="RefSeq" id="WP_415823587.1">
    <property type="nucleotide sequence ID" value="NZ_CBCSKE010000018.1"/>
</dbReference>
<keyword evidence="3" id="KW-1185">Reference proteome</keyword>
<proteinExistence type="predicted"/>
<evidence type="ECO:0000313" key="2">
    <source>
        <dbReference type="EMBL" id="VDM89613.1"/>
    </source>
</evidence>
<dbReference type="AlphaFoldDB" id="A0A3S4BH31"/>
<dbReference type="EMBL" id="LR130759">
    <property type="protein sequence ID" value="VDM89613.1"/>
    <property type="molecule type" value="Genomic_DNA"/>
</dbReference>
<gene>
    <name evidence="2" type="ORF">MB901379_03191</name>
</gene>
<feature type="domain" description="Swt1-like HEPN" evidence="1">
    <location>
        <begin position="64"/>
        <end position="191"/>
    </location>
</feature>
<dbReference type="InterPro" id="IPR041650">
    <property type="entry name" value="HEPN_Swt1"/>
</dbReference>
<name>A0A3S4BH31_9MYCO</name>
<dbReference type="KEGG" id="mbai:MB901379_03191"/>
<organism evidence="2 3">
    <name type="scientific">Mycobacterium basiliense</name>
    <dbReference type="NCBI Taxonomy" id="2094119"/>
    <lineage>
        <taxon>Bacteria</taxon>
        <taxon>Bacillati</taxon>
        <taxon>Actinomycetota</taxon>
        <taxon>Actinomycetes</taxon>
        <taxon>Mycobacteriales</taxon>
        <taxon>Mycobacteriaceae</taxon>
        <taxon>Mycobacterium</taxon>
    </lineage>
</organism>
<dbReference type="Pfam" id="PF18731">
    <property type="entry name" value="HEPN_Swt1"/>
    <property type="match status" value="1"/>
</dbReference>
<protein>
    <recommendedName>
        <fullName evidence="1">Swt1-like HEPN domain-containing protein</fullName>
    </recommendedName>
</protein>
<sequence length="191" mass="22178">MHTTLRDWLFRGISAETALNELEQGGYAVRAATDPSALQRVMPLEDFSSAIRANAMAALEAYLALHCFENAARELISDRLSEAHGSDWWNKCASNPLREKVAKRQQQEDKDRWHMRRGAAEIYYTDFGDLALLIKNNWPDFEDLFPDQNWIGARFTELEKSRNIVAHNNTLEKHERDRITLYLRDWLKQVG</sequence>
<reference evidence="3" key="1">
    <citation type="submission" date="2018-02" db="EMBL/GenBank/DDBJ databases">
        <authorList>
            <person name="Seth-Smith MB H."/>
            <person name="Seth-Smith H."/>
        </authorList>
    </citation>
    <scope>NUCLEOTIDE SEQUENCE [LARGE SCALE GENOMIC DNA]</scope>
</reference>
<evidence type="ECO:0000259" key="1">
    <source>
        <dbReference type="Pfam" id="PF18731"/>
    </source>
</evidence>
<evidence type="ECO:0000313" key="3">
    <source>
        <dbReference type="Proteomes" id="UP000269998"/>
    </source>
</evidence>
<accession>A0A3S4BH31</accession>
<dbReference type="Proteomes" id="UP000269998">
    <property type="component" value="Chromosome"/>
</dbReference>